<reference evidence="2" key="1">
    <citation type="journal article" date="2021" name="Proc. Natl. Acad. Sci. U.S.A.">
        <title>A Catalog of Tens of Thousands of Viruses from Human Metagenomes Reveals Hidden Associations with Chronic Diseases.</title>
        <authorList>
            <person name="Tisza M.J."/>
            <person name="Buck C.B."/>
        </authorList>
    </citation>
    <scope>NUCLEOTIDE SEQUENCE</scope>
    <source>
        <strain evidence="2">Ct8Cp41</strain>
    </source>
</reference>
<dbReference type="InterPro" id="IPR043502">
    <property type="entry name" value="DNA/RNA_pol_sf"/>
</dbReference>
<organism evidence="2">
    <name type="scientific">Siphoviridae sp. ct8Cp41</name>
    <dbReference type="NCBI Taxonomy" id="2825358"/>
    <lineage>
        <taxon>Viruses</taxon>
        <taxon>Duplodnaviria</taxon>
        <taxon>Heunggongvirae</taxon>
        <taxon>Uroviricota</taxon>
        <taxon>Caudoviricetes</taxon>
    </lineage>
</organism>
<dbReference type="CDD" id="cd01646">
    <property type="entry name" value="RT_Bac_retron_I"/>
    <property type="match status" value="1"/>
</dbReference>
<accession>A0A8S5UB70</accession>
<dbReference type="InterPro" id="IPR051083">
    <property type="entry name" value="GrpII_Intron_Splice-Mob/Def"/>
</dbReference>
<dbReference type="PROSITE" id="PS50878">
    <property type="entry name" value="RT_POL"/>
    <property type="match status" value="1"/>
</dbReference>
<protein>
    <recommendedName>
        <fullName evidence="1">Reverse transcriptase domain-containing protein</fullName>
    </recommendedName>
</protein>
<dbReference type="PANTHER" id="PTHR34047">
    <property type="entry name" value="NUCLEAR INTRON MATURASE 1, MITOCHONDRIAL-RELATED"/>
    <property type="match status" value="1"/>
</dbReference>
<dbReference type="PANTHER" id="PTHR34047:SF8">
    <property type="entry name" value="PROTEIN YKFC"/>
    <property type="match status" value="1"/>
</dbReference>
<dbReference type="InterPro" id="IPR000477">
    <property type="entry name" value="RT_dom"/>
</dbReference>
<dbReference type="SUPFAM" id="SSF56672">
    <property type="entry name" value="DNA/RNA polymerases"/>
    <property type="match status" value="1"/>
</dbReference>
<feature type="domain" description="Reverse transcriptase" evidence="1">
    <location>
        <begin position="1"/>
        <end position="227"/>
    </location>
</feature>
<evidence type="ECO:0000259" key="1">
    <source>
        <dbReference type="PROSITE" id="PS50878"/>
    </source>
</evidence>
<name>A0A8S5UB70_9CAUD</name>
<dbReference type="EMBL" id="BK016059">
    <property type="protein sequence ID" value="DAF91642.1"/>
    <property type="molecule type" value="Genomic_DNA"/>
</dbReference>
<proteinExistence type="predicted"/>
<sequence length="306" mass="35316">MAQRKLLSGTWKSNGFIEFDIFERGKHRHILSVHITERVVQRCLCDNLLTPVLGPRLIPDNSASQKGKGVDYALRRLETHLHQFYRKFGRDGYILIYDFHKFFDSISHDAIAKILERYIADERLKHLILHLVGMFGPVGLGLGSQISQNLALAVPNRLDHRIKERMHCKCYGRYMDDGYIIHHDKEHLLACLDVIRQEAAAFGVEMNETKTQIVPLRRGFSWLKQKFSLTETGGVVRRISRKNVTRQRRKLKKLAGKIPPEDLRISFVSWCGHVSKCKSWKTKTAMKGVFLECMQKSAEKFSPSTT</sequence>
<evidence type="ECO:0000313" key="2">
    <source>
        <dbReference type="EMBL" id="DAF91642.1"/>
    </source>
</evidence>
<dbReference type="Pfam" id="PF00078">
    <property type="entry name" value="RVT_1"/>
    <property type="match status" value="1"/>
</dbReference>